<evidence type="ECO:0000256" key="3">
    <source>
        <dbReference type="ARBA" id="ARBA00022485"/>
    </source>
</evidence>
<comment type="subcellular location">
    <subcellularLocation>
        <location evidence="10">Cytoplasm</location>
    </subcellularLocation>
</comment>
<dbReference type="GO" id="GO:0005737">
    <property type="term" value="C:cytoplasm"/>
    <property type="evidence" value="ECO:0007669"/>
    <property type="project" value="UniProtKB-SubCell"/>
</dbReference>
<feature type="binding site" evidence="10">
    <location>
        <begin position="112"/>
        <end position="114"/>
    </location>
    <ligand>
        <name>iminosuccinate</name>
        <dbReference type="ChEBI" id="CHEBI:77875"/>
    </ligand>
</feature>
<feature type="binding site" evidence="10">
    <location>
        <begin position="197"/>
        <end position="199"/>
    </location>
    <ligand>
        <name>iminosuccinate</name>
        <dbReference type="ChEBI" id="CHEBI:77875"/>
    </ligand>
</feature>
<comment type="caution">
    <text evidence="11">The sequence shown here is derived from an EMBL/GenBank/DDBJ whole genome shotgun (WGS) entry which is preliminary data.</text>
</comment>
<dbReference type="GO" id="GO:0034628">
    <property type="term" value="P:'de novo' NAD+ biosynthetic process from L-aspartate"/>
    <property type="evidence" value="ECO:0007669"/>
    <property type="project" value="TreeGrafter"/>
</dbReference>
<dbReference type="EC" id="2.5.1.72" evidence="2 10"/>
<dbReference type="UniPathway" id="UPA00253">
    <property type="reaction ID" value="UER00327"/>
</dbReference>
<keyword evidence="3 10" id="KW-0004">4Fe-4S</keyword>
<feature type="binding site" evidence="10">
    <location>
        <position position="86"/>
    </location>
    <ligand>
        <name>[4Fe-4S] cluster</name>
        <dbReference type="ChEBI" id="CHEBI:49883"/>
    </ligand>
</feature>
<keyword evidence="5 10" id="KW-0662">Pyridine nucleotide biosynthesis</keyword>
<dbReference type="NCBIfam" id="TIGR00550">
    <property type="entry name" value="nadA"/>
    <property type="match status" value="1"/>
</dbReference>
<keyword evidence="4 10" id="KW-0963">Cytoplasm</keyword>
<evidence type="ECO:0000256" key="6">
    <source>
        <dbReference type="ARBA" id="ARBA00022679"/>
    </source>
</evidence>
<dbReference type="RefSeq" id="WP_058316839.1">
    <property type="nucleotide sequence ID" value="NZ_JGVX01000001.1"/>
</dbReference>
<evidence type="ECO:0000256" key="7">
    <source>
        <dbReference type="ARBA" id="ARBA00022723"/>
    </source>
</evidence>
<dbReference type="Gene3D" id="3.40.50.10800">
    <property type="entry name" value="NadA-like"/>
    <property type="match status" value="3"/>
</dbReference>
<dbReference type="Proteomes" id="UP000248786">
    <property type="component" value="Unassembled WGS sequence"/>
</dbReference>
<evidence type="ECO:0000256" key="9">
    <source>
        <dbReference type="ARBA" id="ARBA00023014"/>
    </source>
</evidence>
<sequence>MYRELISHKIAELKKERKAIILAHNYQLGEIQDAADFVGDSLELARKAAKVDAEVIVFCGVHFMAETAAILSPEKIVLAPEPRAGCPMADMISGAELREFKSRHPGLPVVCYVNSTAEVKAESDICCTSANAVKVVESLKSDTVLFVPDQYLGAFVKERTNKIIISWPGYCPSHARIKPEDIVNLKKHYPAAKVIVHPESRPEVTALADEVLSTGQMVSYAARADVKELIVGTEIGMLYRLRKENPDKLFIPVSEQAVCANMKMTTLPKLLASLENMQTVVSVPEEIRVKAVGAVERMLRVV</sequence>
<keyword evidence="6 10" id="KW-0808">Transferase</keyword>
<comment type="similarity">
    <text evidence="10">Belongs to the quinolinate synthase family. Type 2 subfamily.</text>
</comment>
<name>A0A328ER71_9CHLR</name>
<evidence type="ECO:0000313" key="12">
    <source>
        <dbReference type="Proteomes" id="UP000248786"/>
    </source>
</evidence>
<dbReference type="HAMAP" id="MF_00568">
    <property type="entry name" value="NadA_type2"/>
    <property type="match status" value="1"/>
</dbReference>
<dbReference type="SUPFAM" id="SSF142754">
    <property type="entry name" value="NadA-like"/>
    <property type="match status" value="1"/>
</dbReference>
<reference evidence="11 12" key="1">
    <citation type="submission" date="2018-05" db="EMBL/GenBank/DDBJ databases">
        <title>Draft genome sequences of Dehalococcoides mccartyi strains RC and KS.</title>
        <authorList>
            <person name="Higgins S.A."/>
            <person name="Padilla-Crespo E."/>
            <person name="Loeffler F.E."/>
        </authorList>
    </citation>
    <scope>NUCLEOTIDE SEQUENCE [LARGE SCALE GENOMIC DNA]</scope>
    <source>
        <strain evidence="11 12">KS</strain>
    </source>
</reference>
<evidence type="ECO:0000313" key="11">
    <source>
        <dbReference type="EMBL" id="RAL71085.1"/>
    </source>
</evidence>
<proteinExistence type="inferred from homology"/>
<keyword evidence="7 10" id="KW-0479">Metal-binding</keyword>
<dbReference type="GO" id="GO:0008987">
    <property type="term" value="F:quinolinate synthetase A activity"/>
    <property type="evidence" value="ECO:0007669"/>
    <property type="project" value="UniProtKB-UniRule"/>
</dbReference>
<protein>
    <recommendedName>
        <fullName evidence="2 10">Quinolinate synthase</fullName>
        <ecNumber evidence="2 10">2.5.1.72</ecNumber>
    </recommendedName>
</protein>
<dbReference type="AlphaFoldDB" id="A0A328ER71"/>
<dbReference type="InterPro" id="IPR023066">
    <property type="entry name" value="Quinolinate_synth_type2"/>
</dbReference>
<feature type="binding site" evidence="10">
    <location>
        <position position="24"/>
    </location>
    <ligand>
        <name>iminosuccinate</name>
        <dbReference type="ChEBI" id="CHEBI:77875"/>
    </ligand>
</feature>
<accession>A0A328ER71</accession>
<gene>
    <name evidence="10" type="primary">nadA</name>
    <name evidence="11" type="ORF">C1G86_0013</name>
</gene>
<evidence type="ECO:0000256" key="5">
    <source>
        <dbReference type="ARBA" id="ARBA00022642"/>
    </source>
</evidence>
<evidence type="ECO:0000256" key="2">
    <source>
        <dbReference type="ARBA" id="ARBA00012669"/>
    </source>
</evidence>
<keyword evidence="9 10" id="KW-0411">Iron-sulfur</keyword>
<dbReference type="PANTHER" id="PTHR30573:SF0">
    <property type="entry name" value="QUINOLINATE SYNTHASE, CHLOROPLASTIC"/>
    <property type="match status" value="1"/>
</dbReference>
<dbReference type="NCBIfam" id="NF006879">
    <property type="entry name" value="PRK09375.1-4"/>
    <property type="match status" value="1"/>
</dbReference>
<evidence type="ECO:0000256" key="8">
    <source>
        <dbReference type="ARBA" id="ARBA00023004"/>
    </source>
</evidence>
<keyword evidence="8 10" id="KW-0408">Iron</keyword>
<dbReference type="InterPro" id="IPR003473">
    <property type="entry name" value="NadA"/>
</dbReference>
<dbReference type="GO" id="GO:0051539">
    <property type="term" value="F:4 iron, 4 sulfur cluster binding"/>
    <property type="evidence" value="ECO:0007669"/>
    <property type="project" value="UniProtKB-KW"/>
</dbReference>
<evidence type="ECO:0000256" key="4">
    <source>
        <dbReference type="ARBA" id="ARBA00022490"/>
    </source>
</evidence>
<comment type="function">
    <text evidence="10">Catalyzes the condensation of iminoaspartate with dihydroxyacetone phosphate to form quinolinate.</text>
</comment>
<comment type="pathway">
    <text evidence="1 10">Cofactor biosynthesis; NAD(+) biosynthesis; quinolinate from iminoaspartate: step 1/1.</text>
</comment>
<feature type="binding site" evidence="10">
    <location>
        <position position="214"/>
    </location>
    <ligand>
        <name>iminosuccinate</name>
        <dbReference type="ChEBI" id="CHEBI:77875"/>
    </ligand>
</feature>
<evidence type="ECO:0000256" key="10">
    <source>
        <dbReference type="HAMAP-Rule" id="MF_00568"/>
    </source>
</evidence>
<dbReference type="InterPro" id="IPR036094">
    <property type="entry name" value="NadA_sf"/>
</dbReference>
<comment type="catalytic activity">
    <reaction evidence="10">
        <text>iminosuccinate + dihydroxyacetone phosphate = quinolinate + phosphate + 2 H2O + H(+)</text>
        <dbReference type="Rhea" id="RHEA:25888"/>
        <dbReference type="ChEBI" id="CHEBI:15377"/>
        <dbReference type="ChEBI" id="CHEBI:15378"/>
        <dbReference type="ChEBI" id="CHEBI:29959"/>
        <dbReference type="ChEBI" id="CHEBI:43474"/>
        <dbReference type="ChEBI" id="CHEBI:57642"/>
        <dbReference type="ChEBI" id="CHEBI:77875"/>
        <dbReference type="EC" id="2.5.1.72"/>
    </reaction>
</comment>
<dbReference type="Pfam" id="PF02445">
    <property type="entry name" value="NadA"/>
    <property type="match status" value="1"/>
</dbReference>
<organism evidence="11 12">
    <name type="scientific">Dehalococcoides mccartyi</name>
    <dbReference type="NCBI Taxonomy" id="61435"/>
    <lineage>
        <taxon>Bacteria</taxon>
        <taxon>Bacillati</taxon>
        <taxon>Chloroflexota</taxon>
        <taxon>Dehalococcoidia</taxon>
        <taxon>Dehalococcoidales</taxon>
        <taxon>Dehalococcoidaceae</taxon>
        <taxon>Dehalococcoides</taxon>
    </lineage>
</organism>
<dbReference type="FunFam" id="3.40.50.10800:FF:000003">
    <property type="entry name" value="Quinolinate synthase A"/>
    <property type="match status" value="1"/>
</dbReference>
<feature type="binding site" evidence="10">
    <location>
        <position position="259"/>
    </location>
    <ligand>
        <name>[4Fe-4S] cluster</name>
        <dbReference type="ChEBI" id="CHEBI:49883"/>
    </ligand>
</feature>
<evidence type="ECO:0000256" key="1">
    <source>
        <dbReference type="ARBA" id="ARBA00005065"/>
    </source>
</evidence>
<feature type="binding site" evidence="10">
    <location>
        <position position="171"/>
    </location>
    <ligand>
        <name>[4Fe-4S] cluster</name>
        <dbReference type="ChEBI" id="CHEBI:49883"/>
    </ligand>
</feature>
<dbReference type="NCBIfam" id="NF006878">
    <property type="entry name" value="PRK09375.1-2"/>
    <property type="match status" value="1"/>
</dbReference>
<feature type="binding site" evidence="10">
    <location>
        <position position="41"/>
    </location>
    <ligand>
        <name>iminosuccinate</name>
        <dbReference type="ChEBI" id="CHEBI:77875"/>
    </ligand>
</feature>
<dbReference type="GO" id="GO:0046872">
    <property type="term" value="F:metal ion binding"/>
    <property type="evidence" value="ECO:0007669"/>
    <property type="project" value="UniProtKB-KW"/>
</dbReference>
<comment type="cofactor">
    <cofactor evidence="10">
        <name>[4Fe-4S] cluster</name>
        <dbReference type="ChEBI" id="CHEBI:49883"/>
    </cofactor>
    <text evidence="10">Binds 1 [4Fe-4S] cluster per subunit.</text>
</comment>
<feature type="binding site" evidence="10">
    <location>
        <position position="129"/>
    </location>
    <ligand>
        <name>iminosuccinate</name>
        <dbReference type="ChEBI" id="CHEBI:77875"/>
    </ligand>
</feature>
<dbReference type="PANTHER" id="PTHR30573">
    <property type="entry name" value="QUINOLINATE SYNTHETASE A"/>
    <property type="match status" value="1"/>
</dbReference>
<dbReference type="EMBL" id="QGLD01000001">
    <property type="protein sequence ID" value="RAL71085.1"/>
    <property type="molecule type" value="Genomic_DNA"/>
</dbReference>